<accession>A0A9W7HTV6</accession>
<dbReference type="SUPFAM" id="SSF53098">
    <property type="entry name" value="Ribonuclease H-like"/>
    <property type="match status" value="1"/>
</dbReference>
<dbReference type="OrthoDB" id="5554229at2759"/>
<dbReference type="InterPro" id="IPR050951">
    <property type="entry name" value="Retrovirus_Pol_polyprotein"/>
</dbReference>
<dbReference type="GO" id="GO:0015074">
    <property type="term" value="P:DNA integration"/>
    <property type="evidence" value="ECO:0007669"/>
    <property type="project" value="InterPro"/>
</dbReference>
<evidence type="ECO:0000259" key="1">
    <source>
        <dbReference type="PROSITE" id="PS50994"/>
    </source>
</evidence>
<evidence type="ECO:0000313" key="3">
    <source>
        <dbReference type="Proteomes" id="UP001165190"/>
    </source>
</evidence>
<dbReference type="InterPro" id="IPR001584">
    <property type="entry name" value="Integrase_cat-core"/>
</dbReference>
<dbReference type="Gene3D" id="3.30.420.10">
    <property type="entry name" value="Ribonuclease H-like superfamily/Ribonuclease H"/>
    <property type="match status" value="1"/>
</dbReference>
<dbReference type="EMBL" id="BSYR01000019">
    <property type="protein sequence ID" value="GMI83362.1"/>
    <property type="molecule type" value="Genomic_DNA"/>
</dbReference>
<proteinExistence type="predicted"/>
<reference evidence="2" key="1">
    <citation type="submission" date="2023-05" db="EMBL/GenBank/DDBJ databases">
        <title>Genome and transcriptome analyses reveal genes involved in the formation of fine ridges on petal epidermal cells in Hibiscus trionum.</title>
        <authorList>
            <person name="Koshimizu S."/>
            <person name="Masuda S."/>
            <person name="Ishii T."/>
            <person name="Shirasu K."/>
            <person name="Hoshino A."/>
            <person name="Arita M."/>
        </authorList>
    </citation>
    <scope>NUCLEOTIDE SEQUENCE</scope>
    <source>
        <strain evidence="2">Hamamatsu line</strain>
    </source>
</reference>
<dbReference type="PANTHER" id="PTHR37984">
    <property type="entry name" value="PROTEIN CBG26694"/>
    <property type="match status" value="1"/>
</dbReference>
<evidence type="ECO:0000313" key="2">
    <source>
        <dbReference type="EMBL" id="GMI83362.1"/>
    </source>
</evidence>
<dbReference type="PANTHER" id="PTHR37984:SF15">
    <property type="entry name" value="INTEGRASE CATALYTIC DOMAIN-CONTAINING PROTEIN"/>
    <property type="match status" value="1"/>
</dbReference>
<dbReference type="InterPro" id="IPR012337">
    <property type="entry name" value="RNaseH-like_sf"/>
</dbReference>
<dbReference type="Proteomes" id="UP001165190">
    <property type="component" value="Unassembled WGS sequence"/>
</dbReference>
<comment type="caution">
    <text evidence="2">The sequence shown here is derived from an EMBL/GenBank/DDBJ whole genome shotgun (WGS) entry which is preliminary data.</text>
</comment>
<gene>
    <name evidence="2" type="ORF">HRI_002005500</name>
</gene>
<feature type="domain" description="Integrase catalytic" evidence="1">
    <location>
        <begin position="61"/>
        <end position="157"/>
    </location>
</feature>
<protein>
    <recommendedName>
        <fullName evidence="1">Integrase catalytic domain-containing protein</fullName>
    </recommendedName>
</protein>
<keyword evidence="3" id="KW-1185">Reference proteome</keyword>
<dbReference type="AlphaFoldDB" id="A0A9W7HTV6"/>
<name>A0A9W7HTV6_HIBTR</name>
<dbReference type="InterPro" id="IPR036397">
    <property type="entry name" value="RNaseH_sf"/>
</dbReference>
<dbReference type="PROSITE" id="PS50994">
    <property type="entry name" value="INTEGRASE"/>
    <property type="match status" value="1"/>
</dbReference>
<sequence>MKNSVKIYVQQCEVCQITKGEHVAKLGLLHPIAIPTQAWEVITMNFIEGLPTFMKYNCALVIIDKYTKYASLFWKELMKQAGTSTHYSTTYHPETDGHSERLNQCLEQYLRSMCFLKSNAWTKYLPQAEWWYNTNYRKAIEITPFEALYGYKPPSLA</sequence>
<organism evidence="2 3">
    <name type="scientific">Hibiscus trionum</name>
    <name type="common">Flower of an hour</name>
    <dbReference type="NCBI Taxonomy" id="183268"/>
    <lineage>
        <taxon>Eukaryota</taxon>
        <taxon>Viridiplantae</taxon>
        <taxon>Streptophyta</taxon>
        <taxon>Embryophyta</taxon>
        <taxon>Tracheophyta</taxon>
        <taxon>Spermatophyta</taxon>
        <taxon>Magnoliopsida</taxon>
        <taxon>eudicotyledons</taxon>
        <taxon>Gunneridae</taxon>
        <taxon>Pentapetalae</taxon>
        <taxon>rosids</taxon>
        <taxon>malvids</taxon>
        <taxon>Malvales</taxon>
        <taxon>Malvaceae</taxon>
        <taxon>Malvoideae</taxon>
        <taxon>Hibiscus</taxon>
    </lineage>
</organism>
<dbReference type="GO" id="GO:0003676">
    <property type="term" value="F:nucleic acid binding"/>
    <property type="evidence" value="ECO:0007669"/>
    <property type="project" value="InterPro"/>
</dbReference>